<proteinExistence type="predicted"/>
<reference evidence="2" key="1">
    <citation type="journal article" date="2022" name="bioRxiv">
        <title>Sequencing and chromosome-scale assembly of the giantPleurodeles waltlgenome.</title>
        <authorList>
            <person name="Brown T."/>
            <person name="Elewa A."/>
            <person name="Iarovenko S."/>
            <person name="Subramanian E."/>
            <person name="Araus A.J."/>
            <person name="Petzold A."/>
            <person name="Susuki M."/>
            <person name="Suzuki K.-i.T."/>
            <person name="Hayashi T."/>
            <person name="Toyoda A."/>
            <person name="Oliveira C."/>
            <person name="Osipova E."/>
            <person name="Leigh N.D."/>
            <person name="Simon A."/>
            <person name="Yun M.H."/>
        </authorList>
    </citation>
    <scope>NUCLEOTIDE SEQUENCE</scope>
    <source>
        <strain evidence="2">20211129_DDA</strain>
        <tissue evidence="2">Liver</tissue>
    </source>
</reference>
<feature type="transmembrane region" description="Helical" evidence="1">
    <location>
        <begin position="46"/>
        <end position="66"/>
    </location>
</feature>
<dbReference type="Proteomes" id="UP001066276">
    <property type="component" value="Chromosome 3_2"/>
</dbReference>
<keyword evidence="1" id="KW-0812">Transmembrane</keyword>
<keyword evidence="3" id="KW-1185">Reference proteome</keyword>
<accession>A0AAV7TGP3</accession>
<keyword evidence="1" id="KW-0472">Membrane</keyword>
<sequence length="75" mass="8623">MRASRPAFIFLCPEPIDSRVFYLAERALESLSRRKVMVLSSFGFRLWTRFSFLSVVFCFALVGCFVDSGLEVSFI</sequence>
<name>A0AAV7TGP3_PLEWA</name>
<evidence type="ECO:0000313" key="2">
    <source>
        <dbReference type="EMBL" id="KAJ1175461.1"/>
    </source>
</evidence>
<evidence type="ECO:0000313" key="3">
    <source>
        <dbReference type="Proteomes" id="UP001066276"/>
    </source>
</evidence>
<keyword evidence="1" id="KW-1133">Transmembrane helix</keyword>
<protein>
    <submittedName>
        <fullName evidence="2">Uncharacterized protein</fullName>
    </submittedName>
</protein>
<organism evidence="2 3">
    <name type="scientific">Pleurodeles waltl</name>
    <name type="common">Iberian ribbed newt</name>
    <dbReference type="NCBI Taxonomy" id="8319"/>
    <lineage>
        <taxon>Eukaryota</taxon>
        <taxon>Metazoa</taxon>
        <taxon>Chordata</taxon>
        <taxon>Craniata</taxon>
        <taxon>Vertebrata</taxon>
        <taxon>Euteleostomi</taxon>
        <taxon>Amphibia</taxon>
        <taxon>Batrachia</taxon>
        <taxon>Caudata</taxon>
        <taxon>Salamandroidea</taxon>
        <taxon>Salamandridae</taxon>
        <taxon>Pleurodelinae</taxon>
        <taxon>Pleurodeles</taxon>
    </lineage>
</organism>
<gene>
    <name evidence="2" type="ORF">NDU88_000749</name>
</gene>
<comment type="caution">
    <text evidence="2">The sequence shown here is derived from an EMBL/GenBank/DDBJ whole genome shotgun (WGS) entry which is preliminary data.</text>
</comment>
<dbReference type="EMBL" id="JANPWB010000006">
    <property type="protein sequence ID" value="KAJ1175461.1"/>
    <property type="molecule type" value="Genomic_DNA"/>
</dbReference>
<dbReference type="AlphaFoldDB" id="A0AAV7TGP3"/>
<evidence type="ECO:0000256" key="1">
    <source>
        <dbReference type="SAM" id="Phobius"/>
    </source>
</evidence>